<sequence length="89" mass="9624">MAACRVRDDLTPVDRLTDRQTDCCLTYHSSRLALDSIAVVTLDCQSVFVPSVTESLHTLRTAAAAQVSCAPSTSLFLWPLTVRGGKLCP</sequence>
<keyword evidence="2" id="KW-1185">Reference proteome</keyword>
<evidence type="ECO:0000313" key="2">
    <source>
        <dbReference type="Proteomes" id="UP001558613"/>
    </source>
</evidence>
<protein>
    <submittedName>
        <fullName evidence="1">Uncharacterized protein</fullName>
    </submittedName>
</protein>
<dbReference type="Proteomes" id="UP001558613">
    <property type="component" value="Unassembled WGS sequence"/>
</dbReference>
<dbReference type="EMBL" id="JAYMGO010000024">
    <property type="protein sequence ID" value="KAL1248155.1"/>
    <property type="molecule type" value="Genomic_DNA"/>
</dbReference>
<organism evidence="1 2">
    <name type="scientific">Cirrhinus molitorella</name>
    <name type="common">mud carp</name>
    <dbReference type="NCBI Taxonomy" id="172907"/>
    <lineage>
        <taxon>Eukaryota</taxon>
        <taxon>Metazoa</taxon>
        <taxon>Chordata</taxon>
        <taxon>Craniata</taxon>
        <taxon>Vertebrata</taxon>
        <taxon>Euteleostomi</taxon>
        <taxon>Actinopterygii</taxon>
        <taxon>Neopterygii</taxon>
        <taxon>Teleostei</taxon>
        <taxon>Ostariophysi</taxon>
        <taxon>Cypriniformes</taxon>
        <taxon>Cyprinidae</taxon>
        <taxon>Labeoninae</taxon>
        <taxon>Labeonini</taxon>
        <taxon>Cirrhinus</taxon>
    </lineage>
</organism>
<proteinExistence type="predicted"/>
<gene>
    <name evidence="1" type="ORF">QQF64_021473</name>
</gene>
<name>A0ABR3L6Z8_9TELE</name>
<accession>A0ABR3L6Z8</accession>
<comment type="caution">
    <text evidence="1">The sequence shown here is derived from an EMBL/GenBank/DDBJ whole genome shotgun (WGS) entry which is preliminary data.</text>
</comment>
<evidence type="ECO:0000313" key="1">
    <source>
        <dbReference type="EMBL" id="KAL1248155.1"/>
    </source>
</evidence>
<reference evidence="1 2" key="1">
    <citation type="submission" date="2023-09" db="EMBL/GenBank/DDBJ databases">
        <authorList>
            <person name="Wang M."/>
        </authorList>
    </citation>
    <scope>NUCLEOTIDE SEQUENCE [LARGE SCALE GENOMIC DNA]</scope>
    <source>
        <strain evidence="1">GT-2023</strain>
        <tissue evidence="1">Liver</tissue>
    </source>
</reference>